<proteinExistence type="inferred from homology"/>
<evidence type="ECO:0000256" key="6">
    <source>
        <dbReference type="ARBA" id="ARBA00022833"/>
    </source>
</evidence>
<keyword evidence="6" id="KW-0862">Zinc</keyword>
<dbReference type="Pfam" id="PF00400">
    <property type="entry name" value="WD40"/>
    <property type="match status" value="2"/>
</dbReference>
<organism evidence="13 14">
    <name type="scientific">Gigaspora margarita</name>
    <dbReference type="NCBI Taxonomy" id="4874"/>
    <lineage>
        <taxon>Eukaryota</taxon>
        <taxon>Fungi</taxon>
        <taxon>Fungi incertae sedis</taxon>
        <taxon>Mucoromycota</taxon>
        <taxon>Glomeromycotina</taxon>
        <taxon>Glomeromycetes</taxon>
        <taxon>Diversisporales</taxon>
        <taxon>Gigasporaceae</taxon>
        <taxon>Gigaspora</taxon>
    </lineage>
</organism>
<feature type="compositionally biased region" description="Basic and acidic residues" evidence="10">
    <location>
        <begin position="559"/>
        <end position="583"/>
    </location>
</feature>
<feature type="repeat" description="WD" evidence="9">
    <location>
        <begin position="234"/>
        <end position="276"/>
    </location>
</feature>
<feature type="region of interest" description="Disordered" evidence="10">
    <location>
        <begin position="456"/>
        <end position="487"/>
    </location>
</feature>
<keyword evidence="11" id="KW-1133">Transmembrane helix</keyword>
<evidence type="ECO:0000256" key="4">
    <source>
        <dbReference type="ARBA" id="ARBA00022737"/>
    </source>
</evidence>
<dbReference type="InterPro" id="IPR036322">
    <property type="entry name" value="WD40_repeat_dom_sf"/>
</dbReference>
<evidence type="ECO:0000256" key="10">
    <source>
        <dbReference type="SAM" id="MobiDB-lite"/>
    </source>
</evidence>
<keyword evidence="4" id="KW-0677">Repeat</keyword>
<keyword evidence="2 9" id="KW-0853">WD repeat</keyword>
<dbReference type="InterPro" id="IPR037590">
    <property type="entry name" value="WDR24"/>
</dbReference>
<comment type="caution">
    <text evidence="13">The sequence shown here is derived from an EMBL/GenBank/DDBJ whole genome shotgun (WGS) entry which is preliminary data.</text>
</comment>
<dbReference type="InterPro" id="IPR049566">
    <property type="entry name" value="WDR59_RTC1-like_RING_Znf"/>
</dbReference>
<dbReference type="Gene3D" id="2.130.10.10">
    <property type="entry name" value="YVTN repeat-like/Quinoprotein amine dehydrogenase"/>
    <property type="match status" value="2"/>
</dbReference>
<dbReference type="Pfam" id="PF17120">
    <property type="entry name" value="zf-RING_16"/>
    <property type="match status" value="1"/>
</dbReference>
<reference evidence="13 14" key="1">
    <citation type="submission" date="2021-06" db="EMBL/GenBank/DDBJ databases">
        <authorList>
            <person name="Kallberg Y."/>
            <person name="Tangrot J."/>
            <person name="Rosling A."/>
        </authorList>
    </citation>
    <scope>NUCLEOTIDE SEQUENCE [LARGE SCALE GENOMIC DNA]</scope>
    <source>
        <strain evidence="13 14">120-4 pot B 10/14</strain>
    </source>
</reference>
<evidence type="ECO:0000259" key="12">
    <source>
        <dbReference type="Pfam" id="PF17120"/>
    </source>
</evidence>
<comment type="similarity">
    <text evidence="1">Belongs to the eukaryotic ribosomal protein P1/P2 family.</text>
</comment>
<keyword evidence="3" id="KW-0479">Metal-binding</keyword>
<keyword evidence="7" id="KW-0689">Ribosomal protein</keyword>
<protein>
    <submittedName>
        <fullName evidence="13">1321_t:CDS:1</fullName>
    </submittedName>
</protein>
<keyword evidence="8" id="KW-0687">Ribonucleoprotein</keyword>
<feature type="repeat" description="WD" evidence="9">
    <location>
        <begin position="303"/>
        <end position="336"/>
    </location>
</feature>
<dbReference type="SMART" id="SM00320">
    <property type="entry name" value="WD40"/>
    <property type="match status" value="5"/>
</dbReference>
<feature type="region of interest" description="Disordered" evidence="10">
    <location>
        <begin position="559"/>
        <end position="612"/>
    </location>
</feature>
<feature type="domain" description="WDR59/RTC1-like RING zinc finger" evidence="12">
    <location>
        <begin position="745"/>
        <end position="793"/>
    </location>
</feature>
<dbReference type="PROSITE" id="PS00678">
    <property type="entry name" value="WD_REPEATS_1"/>
    <property type="match status" value="2"/>
</dbReference>
<dbReference type="EMBL" id="CAJVQB010007696">
    <property type="protein sequence ID" value="CAG8707611.1"/>
    <property type="molecule type" value="Genomic_DNA"/>
</dbReference>
<evidence type="ECO:0000256" key="7">
    <source>
        <dbReference type="ARBA" id="ARBA00022980"/>
    </source>
</evidence>
<dbReference type="InterPro" id="IPR015943">
    <property type="entry name" value="WD40/YVTN_repeat-like_dom_sf"/>
</dbReference>
<evidence type="ECO:0000313" key="14">
    <source>
        <dbReference type="Proteomes" id="UP000789901"/>
    </source>
</evidence>
<dbReference type="InterPro" id="IPR020472">
    <property type="entry name" value="WD40_PAC1"/>
</dbReference>
<dbReference type="InterPro" id="IPR044076">
    <property type="entry name" value="Ribosomal_P2"/>
</dbReference>
<dbReference type="CDD" id="cd16693">
    <property type="entry name" value="mRING-H2-C3H3C2_WDR24"/>
    <property type="match status" value="1"/>
</dbReference>
<evidence type="ECO:0000256" key="9">
    <source>
        <dbReference type="PROSITE-ProRule" id="PRU00221"/>
    </source>
</evidence>
<name>A0ABN7V1W6_GIGMA</name>
<dbReference type="PANTHER" id="PTHR46200">
    <property type="entry name" value="GATOR COMPLEX PROTEIN WDR24"/>
    <property type="match status" value="1"/>
</dbReference>
<dbReference type="Gene3D" id="1.10.10.1410">
    <property type="match status" value="1"/>
</dbReference>
<dbReference type="PRINTS" id="PR00320">
    <property type="entry name" value="GPROTEINBRPT"/>
</dbReference>
<dbReference type="SUPFAM" id="SSF50978">
    <property type="entry name" value="WD40 repeat-like"/>
    <property type="match status" value="1"/>
</dbReference>
<accession>A0ABN7V1W6</accession>
<evidence type="ECO:0000313" key="13">
    <source>
        <dbReference type="EMBL" id="CAG8707611.1"/>
    </source>
</evidence>
<keyword evidence="14" id="KW-1185">Reference proteome</keyword>
<sequence length="796" mass="90069">MKHLAAYLLLNLAGKDPKAKDIKALLNSVGIEGDDERIESLLSELNGKDINEFYRHTLLFLNIDMGERYHAYKPVISRLTTWNNLNHSTNDSGISSNSSDFTYYSGSNTTKTPQMGKRHDIGRYVMKYQLNNPLTALSSSPDQTRVIVAGSSVLKILNVSDKEITEESNLNVRHGNRNSNITDVKWGNSCKLRNCNDYTGYILVTKSKVATAATTGSISIWDVGNGQPKSEQKISAHERVVNRVCFNPMQGNYLLSASHDGAIRLWDLRDLNQTTANITFEGKCESVRDKWDLRKPNIYERRLNAHVGPVLAIDWNSDGKTIASGGRDKTIKIWDMGGAYSTKPKETIYSMSSVARVQWRPNNPSEVASCSLQGDNRIFVWNIKRPYIASFFFEEHVDVPTGFLWHESDILWSCSKDRFFIQQDIRDSHRQLDLLSKCAIGWNVYDQIAFAIEKSNDPHSEEQNKSIPSSSHSRFKPKPSVIEPRSEDHYQLQQKVGSISLPTFDPKSFSHLARNYISSGADIWTMCDHNAKVAWDVQRYRTAQTWKIVQLLYGKKASAEMDKTESNKDKGGSEESSLKDKDLSSAAHSKSSSEAKDTDSLKDPDNFNRSSWDKEPMMTQLLDYYAEQGDVQMCVTLILVLGDKLKISEERAEQWFFSYIGKTAAILHLALAIIIFELIINFIDLLHRFQLWCAATSVIKYCNNTAVGMLNQQSTTIYTTCNNCFKPIDDAKNESWLCARCKRLNLCSLCHVTVKGLYTWCQGCSHGGHHSHMQDWFSCNEECPTGCGHKCLTFLV</sequence>
<evidence type="ECO:0000256" key="3">
    <source>
        <dbReference type="ARBA" id="ARBA00022723"/>
    </source>
</evidence>
<dbReference type="InterPro" id="IPR038716">
    <property type="entry name" value="P1/P2_N_sf"/>
</dbReference>
<gene>
    <name evidence="13" type="ORF">GMARGA_LOCUS12545</name>
</gene>
<keyword evidence="5" id="KW-0863">Zinc-finger</keyword>
<dbReference type="PANTHER" id="PTHR46200:SF1">
    <property type="entry name" value="GATOR COMPLEX PROTEIN WDR24"/>
    <property type="match status" value="1"/>
</dbReference>
<evidence type="ECO:0000256" key="1">
    <source>
        <dbReference type="ARBA" id="ARBA00005436"/>
    </source>
</evidence>
<evidence type="ECO:0000256" key="2">
    <source>
        <dbReference type="ARBA" id="ARBA00022574"/>
    </source>
</evidence>
<dbReference type="PROSITE" id="PS50082">
    <property type="entry name" value="WD_REPEATS_2"/>
    <property type="match status" value="2"/>
</dbReference>
<feature type="transmembrane region" description="Helical" evidence="11">
    <location>
        <begin position="655"/>
        <end position="680"/>
    </location>
</feature>
<evidence type="ECO:0000256" key="5">
    <source>
        <dbReference type="ARBA" id="ARBA00022771"/>
    </source>
</evidence>
<dbReference type="InterPro" id="IPR019775">
    <property type="entry name" value="WD40_repeat_CS"/>
</dbReference>
<keyword evidence="11" id="KW-0472">Membrane</keyword>
<evidence type="ECO:0000256" key="11">
    <source>
        <dbReference type="SAM" id="Phobius"/>
    </source>
</evidence>
<feature type="compositionally biased region" description="Basic and acidic residues" evidence="10">
    <location>
        <begin position="591"/>
        <end position="612"/>
    </location>
</feature>
<dbReference type="CDD" id="cd05833">
    <property type="entry name" value="Ribosomal_P2"/>
    <property type="match status" value="1"/>
</dbReference>
<keyword evidence="11" id="KW-0812">Transmembrane</keyword>
<evidence type="ECO:0000256" key="8">
    <source>
        <dbReference type="ARBA" id="ARBA00023274"/>
    </source>
</evidence>
<dbReference type="InterPro" id="IPR001680">
    <property type="entry name" value="WD40_rpt"/>
</dbReference>
<dbReference type="Proteomes" id="UP000789901">
    <property type="component" value="Unassembled WGS sequence"/>
</dbReference>
<dbReference type="PROSITE" id="PS50294">
    <property type="entry name" value="WD_REPEATS_REGION"/>
    <property type="match status" value="2"/>
</dbReference>